<dbReference type="SMART" id="SM00862">
    <property type="entry name" value="Trans_reg_C"/>
    <property type="match status" value="1"/>
</dbReference>
<evidence type="ECO:0000256" key="1">
    <source>
        <dbReference type="ARBA" id="ARBA00005820"/>
    </source>
</evidence>
<dbReference type="InterPro" id="IPR001867">
    <property type="entry name" value="OmpR/PhoB-type_DNA-bd"/>
</dbReference>
<name>A0ABR4X3E0_9ACTN</name>
<comment type="similarity">
    <text evidence="1">Belongs to the AfsR/DnrI/RedD regulatory family.</text>
</comment>
<feature type="DNA-binding region" description="OmpR/PhoB-type" evidence="5">
    <location>
        <begin position="1"/>
        <end position="108"/>
    </location>
</feature>
<dbReference type="SUPFAM" id="SSF46894">
    <property type="entry name" value="C-terminal effector domain of the bipartite response regulators"/>
    <property type="match status" value="1"/>
</dbReference>
<dbReference type="Pfam" id="PF03704">
    <property type="entry name" value="BTAD"/>
    <property type="match status" value="1"/>
</dbReference>
<keyword evidence="4" id="KW-0804">Transcription</keyword>
<evidence type="ECO:0000256" key="4">
    <source>
        <dbReference type="ARBA" id="ARBA00023163"/>
    </source>
</evidence>
<dbReference type="SMART" id="SM01043">
    <property type="entry name" value="BTAD"/>
    <property type="match status" value="1"/>
</dbReference>
<sequence length="261" mass="29735">MISFERSEPMIRFRVFGQVRMCDNSGQSVEVCGVHRRTLLALLLLSPGKVVSREQLVEQLWRGAPPQGETNALQAHIARLRRELERCFGSEKGESRLSTSTFGYSLHVEQGELDLEVFDTLRLTARQVADADPPAATDMLQQAVELWSGPAFAEVRERSDRLYAAAVQAEEHYVLALEEFVELNLERGHYDWVIGRLKALTAQYPYRERLFEQLIIALGKTGRRAEAAEVFRRVRSEMVNEFGLEPSSDLNRAFQHALEDE</sequence>
<dbReference type="InterPro" id="IPR036388">
    <property type="entry name" value="WH-like_DNA-bd_sf"/>
</dbReference>
<dbReference type="SUPFAM" id="SSF48452">
    <property type="entry name" value="TPR-like"/>
    <property type="match status" value="1"/>
</dbReference>
<keyword evidence="8" id="KW-1185">Reference proteome</keyword>
<evidence type="ECO:0000313" key="7">
    <source>
        <dbReference type="EMBL" id="KGI80973.1"/>
    </source>
</evidence>
<dbReference type="Pfam" id="PF00486">
    <property type="entry name" value="Trans_reg_C"/>
    <property type="match status" value="1"/>
</dbReference>
<evidence type="ECO:0000256" key="5">
    <source>
        <dbReference type="PROSITE-ProRule" id="PRU01091"/>
    </source>
</evidence>
<dbReference type="InterPro" id="IPR016032">
    <property type="entry name" value="Sig_transdc_resp-reg_C-effctor"/>
</dbReference>
<dbReference type="InterPro" id="IPR051677">
    <property type="entry name" value="AfsR-DnrI-RedD_regulator"/>
</dbReference>
<organism evidence="7 8">
    <name type="scientific">Actinopolyspora erythraea</name>
    <dbReference type="NCBI Taxonomy" id="414996"/>
    <lineage>
        <taxon>Bacteria</taxon>
        <taxon>Bacillati</taxon>
        <taxon>Actinomycetota</taxon>
        <taxon>Actinomycetes</taxon>
        <taxon>Actinopolysporales</taxon>
        <taxon>Actinopolysporaceae</taxon>
        <taxon>Actinopolyspora</taxon>
    </lineage>
</organism>
<keyword evidence="3 5" id="KW-0238">DNA-binding</keyword>
<evidence type="ECO:0000259" key="6">
    <source>
        <dbReference type="PROSITE" id="PS51755"/>
    </source>
</evidence>
<dbReference type="PANTHER" id="PTHR35807">
    <property type="entry name" value="TRANSCRIPTIONAL REGULATOR REDD-RELATED"/>
    <property type="match status" value="1"/>
</dbReference>
<dbReference type="InterPro" id="IPR005158">
    <property type="entry name" value="BTAD"/>
</dbReference>
<dbReference type="Gene3D" id="1.10.10.10">
    <property type="entry name" value="Winged helix-like DNA-binding domain superfamily/Winged helix DNA-binding domain"/>
    <property type="match status" value="1"/>
</dbReference>
<evidence type="ECO:0000256" key="2">
    <source>
        <dbReference type="ARBA" id="ARBA00023015"/>
    </source>
</evidence>
<proteinExistence type="inferred from homology"/>
<feature type="domain" description="OmpR/PhoB-type" evidence="6">
    <location>
        <begin position="1"/>
        <end position="108"/>
    </location>
</feature>
<accession>A0ABR4X3E0</accession>
<comment type="caution">
    <text evidence="7">The sequence shown here is derived from an EMBL/GenBank/DDBJ whole genome shotgun (WGS) entry which is preliminary data.</text>
</comment>
<dbReference type="PROSITE" id="PS51755">
    <property type="entry name" value="OMPR_PHOB"/>
    <property type="match status" value="1"/>
</dbReference>
<dbReference type="InterPro" id="IPR011990">
    <property type="entry name" value="TPR-like_helical_dom_sf"/>
</dbReference>
<dbReference type="Gene3D" id="1.25.40.10">
    <property type="entry name" value="Tetratricopeptide repeat domain"/>
    <property type="match status" value="1"/>
</dbReference>
<evidence type="ECO:0000313" key="8">
    <source>
        <dbReference type="Proteomes" id="UP000029737"/>
    </source>
</evidence>
<dbReference type="Proteomes" id="UP000029737">
    <property type="component" value="Unassembled WGS sequence"/>
</dbReference>
<keyword evidence="2" id="KW-0805">Transcription regulation</keyword>
<evidence type="ECO:0000256" key="3">
    <source>
        <dbReference type="ARBA" id="ARBA00023125"/>
    </source>
</evidence>
<dbReference type="PANTHER" id="PTHR35807:SF1">
    <property type="entry name" value="TRANSCRIPTIONAL REGULATOR REDD"/>
    <property type="match status" value="1"/>
</dbReference>
<gene>
    <name evidence="7" type="ORF">IL38_14540</name>
</gene>
<protein>
    <recommendedName>
        <fullName evidence="6">OmpR/PhoB-type domain-containing protein</fullName>
    </recommendedName>
</protein>
<dbReference type="CDD" id="cd15831">
    <property type="entry name" value="BTAD"/>
    <property type="match status" value="1"/>
</dbReference>
<reference evidence="7 8" key="1">
    <citation type="journal article" date="2014" name="PLoS ONE">
        <title>Identification and Characterization of a New Erythromycin Biosynthetic Gene Cluster in Actinopolyspora erythraea YIM90600, a Novel Erythronolide-Producing Halophilic Actinomycete Isolated from Salt Field.</title>
        <authorList>
            <person name="Chen D."/>
            <person name="Feng J."/>
            <person name="Huang L."/>
            <person name="Zhang Q."/>
            <person name="Wu J."/>
            <person name="Zhu X."/>
            <person name="Duan Y."/>
            <person name="Xu Z."/>
        </authorList>
    </citation>
    <scope>NUCLEOTIDE SEQUENCE [LARGE SCALE GENOMIC DNA]</scope>
    <source>
        <strain evidence="7 8">YIM90600</strain>
    </source>
</reference>
<dbReference type="EMBL" id="JPMV01000025">
    <property type="protein sequence ID" value="KGI80973.1"/>
    <property type="molecule type" value="Genomic_DNA"/>
</dbReference>